<proteinExistence type="predicted"/>
<name>A0ABQ6GVU7_9GAMM</name>
<gene>
    <name evidence="2" type="ORF">tinsulaeT_33830</name>
</gene>
<evidence type="ECO:0000256" key="1">
    <source>
        <dbReference type="SAM" id="MobiDB-lite"/>
    </source>
</evidence>
<evidence type="ECO:0000313" key="3">
    <source>
        <dbReference type="Proteomes" id="UP001157186"/>
    </source>
</evidence>
<dbReference type="RefSeq" id="WP_284246002.1">
    <property type="nucleotide sequence ID" value="NZ_BSST01000001.1"/>
</dbReference>
<evidence type="ECO:0000313" key="2">
    <source>
        <dbReference type="EMBL" id="GLX80043.1"/>
    </source>
</evidence>
<organism evidence="2 3">
    <name type="scientific">Thalassotalea insulae</name>
    <dbReference type="NCBI Taxonomy" id="2056778"/>
    <lineage>
        <taxon>Bacteria</taxon>
        <taxon>Pseudomonadati</taxon>
        <taxon>Pseudomonadota</taxon>
        <taxon>Gammaproteobacteria</taxon>
        <taxon>Alteromonadales</taxon>
        <taxon>Colwelliaceae</taxon>
        <taxon>Thalassotalea</taxon>
    </lineage>
</organism>
<reference evidence="2 3" key="1">
    <citation type="submission" date="2023-03" db="EMBL/GenBank/DDBJ databases">
        <title>Draft genome sequence of Thalassotalea insulae KCTC 62186T.</title>
        <authorList>
            <person name="Sawabe T."/>
        </authorList>
    </citation>
    <scope>NUCLEOTIDE SEQUENCE [LARGE SCALE GENOMIC DNA]</scope>
    <source>
        <strain evidence="2 3">KCTC 62186</strain>
    </source>
</reference>
<feature type="region of interest" description="Disordered" evidence="1">
    <location>
        <begin position="36"/>
        <end position="56"/>
    </location>
</feature>
<sequence length="56" mass="6187">MTNTEHLHQEGVLNKDDLSAEHTEAIDSLSKEEVEQLKSMNKNANKGKDKPVGIAI</sequence>
<feature type="compositionally biased region" description="Basic and acidic residues" evidence="1">
    <location>
        <begin position="46"/>
        <end position="56"/>
    </location>
</feature>
<accession>A0ABQ6GVU7</accession>
<dbReference type="Proteomes" id="UP001157186">
    <property type="component" value="Unassembled WGS sequence"/>
</dbReference>
<comment type="caution">
    <text evidence="2">The sequence shown here is derived from an EMBL/GenBank/DDBJ whole genome shotgun (WGS) entry which is preliminary data.</text>
</comment>
<feature type="region of interest" description="Disordered" evidence="1">
    <location>
        <begin position="1"/>
        <end position="21"/>
    </location>
</feature>
<protein>
    <submittedName>
        <fullName evidence="2">Uncharacterized protein</fullName>
    </submittedName>
</protein>
<dbReference type="EMBL" id="BSST01000001">
    <property type="protein sequence ID" value="GLX80043.1"/>
    <property type="molecule type" value="Genomic_DNA"/>
</dbReference>
<keyword evidence="3" id="KW-1185">Reference proteome</keyword>